<proteinExistence type="predicted"/>
<evidence type="ECO:0000313" key="4">
    <source>
        <dbReference type="Proteomes" id="UP000241070"/>
    </source>
</evidence>
<accession>A0A2K9V503</accession>
<dbReference type="Proteomes" id="UP000241070">
    <property type="component" value="Segment"/>
</dbReference>
<feature type="domain" description="Poly A polymerase head" evidence="2">
    <location>
        <begin position="23"/>
        <end position="51"/>
    </location>
</feature>
<keyword evidence="4" id="KW-1185">Reference proteome</keyword>
<evidence type="ECO:0000256" key="1">
    <source>
        <dbReference type="ARBA" id="ARBA00022679"/>
    </source>
</evidence>
<dbReference type="GeneID" id="54988043"/>
<dbReference type="SUPFAM" id="SSF81301">
    <property type="entry name" value="Nucleotidyltransferase"/>
    <property type="match status" value="1"/>
</dbReference>
<dbReference type="Gene3D" id="3.30.460.10">
    <property type="entry name" value="Beta Polymerase, domain 2"/>
    <property type="match status" value="1"/>
</dbReference>
<dbReference type="GO" id="GO:0006396">
    <property type="term" value="P:RNA processing"/>
    <property type="evidence" value="ECO:0007669"/>
    <property type="project" value="InterPro"/>
</dbReference>
<dbReference type="EMBL" id="MG736918">
    <property type="protein sequence ID" value="AUV57215.1"/>
    <property type="molecule type" value="Genomic_DNA"/>
</dbReference>
<sequence length="187" mass="21398">MKTLEDLQELQSHLRVLTGEYGFLAGGCIRDFLFHTEPKDYDFVIPCKPDWDEGTVFSIMTRISGELSAAGHKSTVYAAYDQSVEEAEEYRNAGKDFQEMFYGCMKVDLFGADVDILFSVYPSISEHVSRHDCNINKVWLNMEGVQGYSQWLQPLNFTRDVGPERVEYMRKKYAALCASGGLEPRYE</sequence>
<name>A0A2K9V503_9CAUD</name>
<dbReference type="InterPro" id="IPR002646">
    <property type="entry name" value="PolA_pol_head_dom"/>
</dbReference>
<organism evidence="3 4">
    <name type="scientific">Erwinia phage vB_EamP-S2</name>
    <dbReference type="NCBI Taxonomy" id="2070198"/>
    <lineage>
        <taxon>Viruses</taxon>
        <taxon>Duplodnaviria</taxon>
        <taxon>Heunggongvirae</taxon>
        <taxon>Uroviricota</taxon>
        <taxon>Caudoviricetes</taxon>
        <taxon>Autographivirales</taxon>
        <taxon>Autosignataviridae</taxon>
        <taxon>Molineuxvirinae</taxon>
        <taxon>Eracentumvirus</taxon>
        <taxon>Eracentumvirus S2</taxon>
    </lineage>
</organism>
<dbReference type="GO" id="GO:0016779">
    <property type="term" value="F:nucleotidyltransferase activity"/>
    <property type="evidence" value="ECO:0007669"/>
    <property type="project" value="InterPro"/>
</dbReference>
<protein>
    <submittedName>
        <fullName evidence="3">Nucleotidyl transferase</fullName>
    </submittedName>
</protein>
<evidence type="ECO:0000259" key="2">
    <source>
        <dbReference type="Pfam" id="PF01743"/>
    </source>
</evidence>
<dbReference type="KEGG" id="vg:54988043"/>
<dbReference type="Pfam" id="PF01743">
    <property type="entry name" value="PolyA_pol"/>
    <property type="match status" value="1"/>
</dbReference>
<reference evidence="3 4" key="1">
    <citation type="submission" date="2017-12" db="EMBL/GenBank/DDBJ databases">
        <title>Complete Genome Sequences of Erwinia amylovora Phages vB_EamP-S2 and vB_EamM-Bue1.</title>
        <authorList>
            <person name="Knecht L.E."/>
            <person name="Born Y."/>
            <person name="Pothier J.F."/>
            <person name="Loessner M.J."/>
            <person name="Fieseler L."/>
        </authorList>
    </citation>
    <scope>NUCLEOTIDE SEQUENCE [LARGE SCALE GENOMIC DNA]</scope>
</reference>
<dbReference type="InterPro" id="IPR043519">
    <property type="entry name" value="NT_sf"/>
</dbReference>
<keyword evidence="1 3" id="KW-0808">Transferase</keyword>
<dbReference type="GO" id="GO:0003723">
    <property type="term" value="F:RNA binding"/>
    <property type="evidence" value="ECO:0007669"/>
    <property type="project" value="InterPro"/>
</dbReference>
<evidence type="ECO:0000313" key="3">
    <source>
        <dbReference type="EMBL" id="AUV57215.1"/>
    </source>
</evidence>
<dbReference type="RefSeq" id="YP_009797626.1">
    <property type="nucleotide sequence ID" value="NC_047917.1"/>
</dbReference>